<evidence type="ECO:0000259" key="2">
    <source>
        <dbReference type="Pfam" id="PF25567"/>
    </source>
</evidence>
<proteinExistence type="predicted"/>
<dbReference type="GO" id="GO:0051082">
    <property type="term" value="F:unfolded protein binding"/>
    <property type="evidence" value="ECO:0007669"/>
    <property type="project" value="TreeGrafter"/>
</dbReference>
<organism evidence="3 4">
    <name type="scientific">Drechslerella stenobrocha 248</name>
    <dbReference type="NCBI Taxonomy" id="1043628"/>
    <lineage>
        <taxon>Eukaryota</taxon>
        <taxon>Fungi</taxon>
        <taxon>Dikarya</taxon>
        <taxon>Ascomycota</taxon>
        <taxon>Pezizomycotina</taxon>
        <taxon>Orbiliomycetes</taxon>
        <taxon>Orbiliales</taxon>
        <taxon>Orbiliaceae</taxon>
        <taxon>Drechslerella</taxon>
    </lineage>
</organism>
<dbReference type="EMBL" id="KI966372">
    <property type="protein sequence ID" value="EWC48637.1"/>
    <property type="molecule type" value="Genomic_DNA"/>
</dbReference>
<dbReference type="GO" id="GO:0042273">
    <property type="term" value="P:ribosomal large subunit biogenesis"/>
    <property type="evidence" value="ECO:0007669"/>
    <property type="project" value="TreeGrafter"/>
</dbReference>
<sequence length="706" mass="75541">MADSSAHKKRKKQSEPRVCRRAPFSSNAQSQASPPLNSAETEVLRDQKIAPILAGLQAVDPAGRAQSLLAACAIIDDPLCRRLLLKEQIIRRVMEQSLVDPAQEVVTAGWRLLNKLVLLGGYDAAVHLYRQGILGLVDGILDNIDAALVKIQTDAKGVAQADQATLWDCTSTVVSLLTSFNETTQEIMQAISTRKILTLASKLLGPGGGIPESVTTAAVVFLDRVTDQNEAAYSLLSEDSNCIDRLLRLEAVEGDSALLQTAAACGTLHNLIVGAHSVSGDFADEYHVSPTRLAGSLTAVVRTGLSKPTLQTTQQALFTSIDALTDLTNHVVETFGRQVPSGVNGINGKADKMDEDEDSDDSMDEDEDAPREGDEDEDEDGDDDEGEGSNEDDGEDDEDDDDDDDELPDELGADLDMVAGEEGTAARSSRKKPLTSPELEYLTAHTIPTVLPIVTSTPSTDVERRLQLAALALLSSIARAFATLTPSSPSSSSNKTKFALQQSLVDAYLPVAHNIWTTVVTPILLSTSADVDLAAATATLSIHITAFAPTVSISAGQHRSFLALYNAAAAPVPLKVACIRVLAGLARGQGGGDRLAANTEIGTFFISTVNQLPYLGDAAPATVPPVEVVVACLDGVYDVYADREYDYDEEVFVKLGFLKYLRSFVGRVKGLAKKIDKRKQPALRESVDEALLNLDAFIRYKAGERV</sequence>
<dbReference type="HOGENOM" id="CLU_016860_0_0_1"/>
<feature type="compositionally biased region" description="Polar residues" evidence="1">
    <location>
        <begin position="24"/>
        <end position="40"/>
    </location>
</feature>
<keyword evidence="4" id="KW-1185">Reference proteome</keyword>
<accession>W7I984</accession>
<dbReference type="GO" id="GO:0006606">
    <property type="term" value="P:protein import into nucleus"/>
    <property type="evidence" value="ECO:0007669"/>
    <property type="project" value="TreeGrafter"/>
</dbReference>
<dbReference type="AlphaFoldDB" id="W7I984"/>
<gene>
    <name evidence="3" type="ORF">DRE_01859</name>
</gene>
<evidence type="ECO:0000313" key="3">
    <source>
        <dbReference type="EMBL" id="EWC48637.1"/>
    </source>
</evidence>
<evidence type="ECO:0000313" key="4">
    <source>
        <dbReference type="Proteomes" id="UP000024837"/>
    </source>
</evidence>
<dbReference type="InterPro" id="IPR011989">
    <property type="entry name" value="ARM-like"/>
</dbReference>
<protein>
    <recommendedName>
        <fullName evidence="2">SYO1-like TPR repeats domain-containing protein</fullName>
    </recommendedName>
</protein>
<dbReference type="InterPro" id="IPR057990">
    <property type="entry name" value="TPR_SYO1"/>
</dbReference>
<feature type="region of interest" description="Disordered" evidence="1">
    <location>
        <begin position="1"/>
        <end position="40"/>
    </location>
</feature>
<dbReference type="OrthoDB" id="288703at2759"/>
<evidence type="ECO:0000256" key="1">
    <source>
        <dbReference type="SAM" id="MobiDB-lite"/>
    </source>
</evidence>
<reference evidence="3 4" key="1">
    <citation type="submission" date="2013-05" db="EMBL/GenBank/DDBJ databases">
        <title>Drechslerella stenobrocha genome reveals carnivorous origination and mechanical trapping mechanism of predatory fungi.</title>
        <authorList>
            <person name="Liu X."/>
            <person name="Zhang W."/>
            <person name="Liu K."/>
        </authorList>
    </citation>
    <scope>NUCLEOTIDE SEQUENCE [LARGE SCALE GENOMIC DNA]</scope>
    <source>
        <strain evidence="3 4">248</strain>
    </source>
</reference>
<dbReference type="Pfam" id="PF25567">
    <property type="entry name" value="TPR_SYO1"/>
    <property type="match status" value="1"/>
</dbReference>
<dbReference type="Proteomes" id="UP000024837">
    <property type="component" value="Unassembled WGS sequence"/>
</dbReference>
<feature type="compositionally biased region" description="Acidic residues" evidence="1">
    <location>
        <begin position="353"/>
        <end position="410"/>
    </location>
</feature>
<feature type="region of interest" description="Disordered" evidence="1">
    <location>
        <begin position="338"/>
        <end position="410"/>
    </location>
</feature>
<dbReference type="PANTHER" id="PTHR13347">
    <property type="entry name" value="HEAT REPEAT-CONTAINING PROTEIN 3"/>
    <property type="match status" value="1"/>
</dbReference>
<dbReference type="InterPro" id="IPR052616">
    <property type="entry name" value="SYO1-like"/>
</dbReference>
<dbReference type="Gene3D" id="1.25.10.10">
    <property type="entry name" value="Leucine-rich Repeat Variant"/>
    <property type="match status" value="1"/>
</dbReference>
<dbReference type="PANTHER" id="PTHR13347:SF1">
    <property type="entry name" value="HEAT REPEAT-CONTAINING PROTEIN 3"/>
    <property type="match status" value="1"/>
</dbReference>
<feature type="domain" description="SYO1-like TPR repeats" evidence="2">
    <location>
        <begin position="512"/>
        <end position="702"/>
    </location>
</feature>
<name>W7I984_9PEZI</name>